<keyword evidence="2" id="KW-0472">Membrane</keyword>
<dbReference type="AlphaFoldDB" id="A0AAN6ZX92"/>
<feature type="compositionally biased region" description="Polar residues" evidence="1">
    <location>
        <begin position="809"/>
        <end position="819"/>
    </location>
</feature>
<feature type="compositionally biased region" description="Basic and acidic residues" evidence="1">
    <location>
        <begin position="402"/>
        <end position="416"/>
    </location>
</feature>
<evidence type="ECO:0000313" key="3">
    <source>
        <dbReference type="EMBL" id="KAK4155360.1"/>
    </source>
</evidence>
<feature type="compositionally biased region" description="Basic and acidic residues" evidence="1">
    <location>
        <begin position="640"/>
        <end position="654"/>
    </location>
</feature>
<feature type="compositionally biased region" description="Basic and acidic residues" evidence="1">
    <location>
        <begin position="690"/>
        <end position="699"/>
    </location>
</feature>
<comment type="caution">
    <text evidence="3">The sequence shown here is derived from an EMBL/GenBank/DDBJ whole genome shotgun (WGS) entry which is preliminary data.</text>
</comment>
<feature type="compositionally biased region" description="Polar residues" evidence="1">
    <location>
        <begin position="18"/>
        <end position="33"/>
    </location>
</feature>
<name>A0AAN6ZX92_9PEZI</name>
<feature type="compositionally biased region" description="Low complexity" evidence="1">
    <location>
        <begin position="247"/>
        <end position="257"/>
    </location>
</feature>
<keyword evidence="2" id="KW-0812">Transmembrane</keyword>
<reference evidence="3" key="2">
    <citation type="submission" date="2023-05" db="EMBL/GenBank/DDBJ databases">
        <authorList>
            <consortium name="Lawrence Berkeley National Laboratory"/>
            <person name="Steindorff A."/>
            <person name="Hensen N."/>
            <person name="Bonometti L."/>
            <person name="Westerberg I."/>
            <person name="Brannstrom I.O."/>
            <person name="Guillou S."/>
            <person name="Cros-Aarteil S."/>
            <person name="Calhoun S."/>
            <person name="Haridas S."/>
            <person name="Kuo A."/>
            <person name="Mondo S."/>
            <person name="Pangilinan J."/>
            <person name="Riley R."/>
            <person name="Labutti K."/>
            <person name="Andreopoulos B."/>
            <person name="Lipzen A."/>
            <person name="Chen C."/>
            <person name="Yanf M."/>
            <person name="Daum C."/>
            <person name="Ng V."/>
            <person name="Clum A."/>
            <person name="Ohm R."/>
            <person name="Martin F."/>
            <person name="Silar P."/>
            <person name="Natvig D."/>
            <person name="Lalanne C."/>
            <person name="Gautier V."/>
            <person name="Ament-Velasquez S.L."/>
            <person name="Kruys A."/>
            <person name="Hutchinson M.I."/>
            <person name="Powell A.J."/>
            <person name="Barry K."/>
            <person name="Miller A.N."/>
            <person name="Grigoriev I.V."/>
            <person name="Debuchy R."/>
            <person name="Gladieux P."/>
            <person name="Thoren M.H."/>
            <person name="Johannesson H."/>
        </authorList>
    </citation>
    <scope>NUCLEOTIDE SEQUENCE</scope>
    <source>
        <strain evidence="3">CBS 538.74</strain>
    </source>
</reference>
<feature type="compositionally biased region" description="Polar residues" evidence="1">
    <location>
        <begin position="283"/>
        <end position="295"/>
    </location>
</feature>
<feature type="compositionally biased region" description="Basic and acidic residues" evidence="1">
    <location>
        <begin position="109"/>
        <end position="118"/>
    </location>
</feature>
<feature type="compositionally biased region" description="Polar residues" evidence="1">
    <location>
        <begin position="216"/>
        <end position="230"/>
    </location>
</feature>
<feature type="region of interest" description="Disordered" evidence="1">
    <location>
        <begin position="867"/>
        <end position="890"/>
    </location>
</feature>
<sequence length="1085" mass="119029">MERDGTEKTGPSPDTRVGQPSTRFTSPLVINSASRRKSLFSRTRTKEDAARPTSSGSASDANAASTNNTRIPRPAGQRRPVTLSDAYRMAEEEEVAQGSPSPAPRFWRSRRESAENRTTKTGSPRTSSPRTSSTPRRGGLGGEALGSRRDHSRAPSQQSDLSDTAFDEKLRQYELDQTGPEEPGRRSNGLFSRSRLGTKIVETGKELLVRKASRGSLDSSSSPQAAKVTTSSPSLLRRMSGRRRESSSASSLARNSADWAQPDGNAQIEPLQPSASPLAGSGTDLQASQTPNRSFAWQADADFTAGDLQFSNSPPVAIGRSNTKIDEIRALEAKVKDQFPESPNHRPWDTGIDNIRAREIGTALRFTNEPQEPDQAVSGTTAARPENEDRVPNHRPVSRASMRMDEPRSREIESLSKRALATARLGEFRERNIGTSRSPSPDIARRSSRERVRAFSPLRDRLRRQENEAVATTVPAEEGQTGQNILAPALPVQHHFPSNKGDARHNRGMGEEGQELHRGSSQARDEAGDVLRQLATATNSEPAPEAPVAADSQPPAVRDRGPAERARQRRSIGGAKNGVRPTVGFTGLSRSSSVESRAAKRMSFAHSDSDPTERIEGEMNLFAPQENQSERGSLRAPSPKTDDEMPDETPKPTKIDPLTQPTPRVTGAFVETPATVKVEKLEGPATAPADESKDTDPLRNGHRRLSTDSSGDSNSSVAQGGKGGITARQQKRAQSSRGDRVSGRSSSLSARRRARSLSRSRTPLTNSTRPPTVRDDLLEIQRANQIDDSTLDDIADLLSHQDHLDAVLGSSQGVKNENSNSDKLDRQRELEAYDRMSRSLETGLLGIRSAKQGIERLEDKVAQADIKDHHHPQHAAHSGSAKESSPPCPVCDGSAPPTAAAVTYVHLPLPRLWYRQPKFRFTLLGLGLFLLSLWYIAESWVCFRYCKPEYCYPGAPCGWSSDDPVWGHAIPVKLDQWVAGGRGRDLARRIRPEVADWLADMRDAATGGADLAAVDTSRYSREQKRQHRRRLAKKGLIKPFVERPEDKAMFRGWKSVREAKERAQSAQEMGYEVDEDDDIAADERL</sequence>
<dbReference type="EMBL" id="MU856889">
    <property type="protein sequence ID" value="KAK4155360.1"/>
    <property type="molecule type" value="Genomic_DNA"/>
</dbReference>
<accession>A0AAN6ZX92</accession>
<feature type="compositionally biased region" description="Acidic residues" evidence="1">
    <location>
        <begin position="1071"/>
        <end position="1085"/>
    </location>
</feature>
<dbReference type="Proteomes" id="UP001302745">
    <property type="component" value="Unassembled WGS sequence"/>
</dbReference>
<feature type="compositionally biased region" description="Low complexity" evidence="1">
    <location>
        <begin position="707"/>
        <end position="716"/>
    </location>
</feature>
<feature type="compositionally biased region" description="Basic and acidic residues" evidence="1">
    <location>
        <begin position="501"/>
        <end position="529"/>
    </location>
</feature>
<feature type="compositionally biased region" description="Low complexity" evidence="1">
    <location>
        <begin position="53"/>
        <end position="69"/>
    </location>
</feature>
<gene>
    <name evidence="3" type="ORF">C8A00DRAFT_13579</name>
</gene>
<keyword evidence="2" id="KW-1133">Transmembrane helix</keyword>
<evidence type="ECO:0000256" key="2">
    <source>
        <dbReference type="SAM" id="Phobius"/>
    </source>
</evidence>
<protein>
    <submittedName>
        <fullName evidence="3">Uncharacterized protein</fullName>
    </submittedName>
</protein>
<feature type="region of interest" description="Disordered" evidence="1">
    <location>
        <begin position="1"/>
        <end position="298"/>
    </location>
</feature>
<keyword evidence="4" id="KW-1185">Reference proteome</keyword>
<evidence type="ECO:0000256" key="1">
    <source>
        <dbReference type="SAM" id="MobiDB-lite"/>
    </source>
</evidence>
<feature type="compositionally biased region" description="Basic and acidic residues" evidence="1">
    <location>
        <begin position="557"/>
        <end position="566"/>
    </location>
</feature>
<feature type="region of interest" description="Disordered" evidence="1">
    <location>
        <begin position="430"/>
        <end position="775"/>
    </location>
</feature>
<organism evidence="3 4">
    <name type="scientific">Chaetomidium leptoderma</name>
    <dbReference type="NCBI Taxonomy" id="669021"/>
    <lineage>
        <taxon>Eukaryota</taxon>
        <taxon>Fungi</taxon>
        <taxon>Dikarya</taxon>
        <taxon>Ascomycota</taxon>
        <taxon>Pezizomycotina</taxon>
        <taxon>Sordariomycetes</taxon>
        <taxon>Sordariomycetidae</taxon>
        <taxon>Sordariales</taxon>
        <taxon>Chaetomiaceae</taxon>
        <taxon>Chaetomidium</taxon>
    </lineage>
</organism>
<feature type="region of interest" description="Disordered" evidence="1">
    <location>
        <begin position="808"/>
        <end position="828"/>
    </location>
</feature>
<feature type="compositionally biased region" description="Low complexity" evidence="1">
    <location>
        <begin position="119"/>
        <end position="137"/>
    </location>
</feature>
<feature type="region of interest" description="Disordered" evidence="1">
    <location>
        <begin position="1064"/>
        <end position="1085"/>
    </location>
</feature>
<feature type="transmembrane region" description="Helical" evidence="2">
    <location>
        <begin position="919"/>
        <end position="937"/>
    </location>
</feature>
<feature type="compositionally biased region" description="Basic and acidic residues" evidence="1">
    <location>
        <begin position="443"/>
        <end position="467"/>
    </location>
</feature>
<feature type="region of interest" description="Disordered" evidence="1">
    <location>
        <begin position="365"/>
        <end position="417"/>
    </location>
</feature>
<reference evidence="3" key="1">
    <citation type="journal article" date="2023" name="Mol. Phylogenet. Evol.">
        <title>Genome-scale phylogeny and comparative genomics of the fungal order Sordariales.</title>
        <authorList>
            <person name="Hensen N."/>
            <person name="Bonometti L."/>
            <person name="Westerberg I."/>
            <person name="Brannstrom I.O."/>
            <person name="Guillou S."/>
            <person name="Cros-Aarteil S."/>
            <person name="Calhoun S."/>
            <person name="Haridas S."/>
            <person name="Kuo A."/>
            <person name="Mondo S."/>
            <person name="Pangilinan J."/>
            <person name="Riley R."/>
            <person name="LaButti K."/>
            <person name="Andreopoulos B."/>
            <person name="Lipzen A."/>
            <person name="Chen C."/>
            <person name="Yan M."/>
            <person name="Daum C."/>
            <person name="Ng V."/>
            <person name="Clum A."/>
            <person name="Steindorff A."/>
            <person name="Ohm R.A."/>
            <person name="Martin F."/>
            <person name="Silar P."/>
            <person name="Natvig D.O."/>
            <person name="Lalanne C."/>
            <person name="Gautier V."/>
            <person name="Ament-Velasquez S.L."/>
            <person name="Kruys A."/>
            <person name="Hutchinson M.I."/>
            <person name="Powell A.J."/>
            <person name="Barry K."/>
            <person name="Miller A.N."/>
            <person name="Grigoriev I.V."/>
            <person name="Debuchy R."/>
            <person name="Gladieux P."/>
            <person name="Hiltunen Thoren M."/>
            <person name="Johannesson H."/>
        </authorList>
    </citation>
    <scope>NUCLEOTIDE SEQUENCE</scope>
    <source>
        <strain evidence="3">CBS 538.74</strain>
    </source>
</reference>
<feature type="compositionally biased region" description="Basic and acidic residues" evidence="1">
    <location>
        <begin position="607"/>
        <end position="617"/>
    </location>
</feature>
<evidence type="ECO:0000313" key="4">
    <source>
        <dbReference type="Proteomes" id="UP001302745"/>
    </source>
</evidence>
<proteinExistence type="predicted"/>